<keyword evidence="3" id="KW-1185">Reference proteome</keyword>
<dbReference type="Gene3D" id="3.40.630.30">
    <property type="match status" value="1"/>
</dbReference>
<accession>A0ABP8QG47</accession>
<dbReference type="InterPro" id="IPR000182">
    <property type="entry name" value="GNAT_dom"/>
</dbReference>
<evidence type="ECO:0000259" key="1">
    <source>
        <dbReference type="PROSITE" id="PS51186"/>
    </source>
</evidence>
<comment type="caution">
    <text evidence="2">The sequence shown here is derived from an EMBL/GenBank/DDBJ whole genome shotgun (WGS) entry which is preliminary data.</text>
</comment>
<dbReference type="InterPro" id="IPR016181">
    <property type="entry name" value="Acyl_CoA_acyltransferase"/>
</dbReference>
<feature type="domain" description="N-acetyltransferase" evidence="1">
    <location>
        <begin position="6"/>
        <end position="150"/>
    </location>
</feature>
<dbReference type="EMBL" id="BAABFC010000022">
    <property type="protein sequence ID" value="GAA4502859.1"/>
    <property type="molecule type" value="Genomic_DNA"/>
</dbReference>
<dbReference type="Proteomes" id="UP001501321">
    <property type="component" value="Unassembled WGS sequence"/>
</dbReference>
<dbReference type="Pfam" id="PF00583">
    <property type="entry name" value="Acetyltransf_1"/>
    <property type="match status" value="1"/>
</dbReference>
<dbReference type="PROSITE" id="PS51186">
    <property type="entry name" value="GNAT"/>
    <property type="match status" value="1"/>
</dbReference>
<gene>
    <name evidence="2" type="ORF">GCM10023095_28300</name>
</gene>
<sequence>MEWQRYDYRISTEPARLQRGLIHELLRQHYWSKDVSEALVEKAIAGSLCFGLYRDDAQLGFARVVTDKATFAYVAEVWLDPALDEPALGEWLIATVLSHPDLQGLQRVLLSDPQVNELYRRHGFNAPAHPEHWLEIFNPELCREAPHILH</sequence>
<organism evidence="2 3">
    <name type="scientific">Pseudaeromonas paramecii</name>
    <dbReference type="NCBI Taxonomy" id="2138166"/>
    <lineage>
        <taxon>Bacteria</taxon>
        <taxon>Pseudomonadati</taxon>
        <taxon>Pseudomonadota</taxon>
        <taxon>Gammaproteobacteria</taxon>
        <taxon>Aeromonadales</taxon>
        <taxon>Aeromonadaceae</taxon>
        <taxon>Pseudaeromonas</taxon>
    </lineage>
</organism>
<proteinExistence type="predicted"/>
<name>A0ABP8QG47_9GAMM</name>
<dbReference type="RefSeq" id="WP_345014281.1">
    <property type="nucleotide sequence ID" value="NZ_BAABFC010000022.1"/>
</dbReference>
<dbReference type="SUPFAM" id="SSF55729">
    <property type="entry name" value="Acyl-CoA N-acyltransferases (Nat)"/>
    <property type="match status" value="1"/>
</dbReference>
<dbReference type="PANTHER" id="PTHR43233:SF1">
    <property type="entry name" value="FAMILY N-ACETYLTRANSFERASE, PUTATIVE (AFU_ORTHOLOGUE AFUA_6G03350)-RELATED"/>
    <property type="match status" value="1"/>
</dbReference>
<evidence type="ECO:0000313" key="3">
    <source>
        <dbReference type="Proteomes" id="UP001501321"/>
    </source>
</evidence>
<evidence type="ECO:0000313" key="2">
    <source>
        <dbReference type="EMBL" id="GAA4502859.1"/>
    </source>
</evidence>
<protein>
    <submittedName>
        <fullName evidence="2">GNAT family N-acetyltransferase</fullName>
    </submittedName>
</protein>
<reference evidence="3" key="1">
    <citation type="journal article" date="2019" name="Int. J. Syst. Evol. Microbiol.">
        <title>The Global Catalogue of Microorganisms (GCM) 10K type strain sequencing project: providing services to taxonomists for standard genome sequencing and annotation.</title>
        <authorList>
            <consortium name="The Broad Institute Genomics Platform"/>
            <consortium name="The Broad Institute Genome Sequencing Center for Infectious Disease"/>
            <person name="Wu L."/>
            <person name="Ma J."/>
        </authorList>
    </citation>
    <scope>NUCLEOTIDE SEQUENCE [LARGE SCALE GENOMIC DNA]</scope>
    <source>
        <strain evidence="3">JCM 32226</strain>
    </source>
</reference>
<dbReference type="PANTHER" id="PTHR43233">
    <property type="entry name" value="FAMILY N-ACETYLTRANSFERASE, PUTATIVE (AFU_ORTHOLOGUE AFUA_6G03350)-RELATED"/>
    <property type="match status" value="1"/>
</dbReference>
<dbReference type="InterPro" id="IPR053144">
    <property type="entry name" value="Acetyltransferase_Butenolide"/>
</dbReference>